<evidence type="ECO:0000313" key="2">
    <source>
        <dbReference type="EMBL" id="AYB70126.1"/>
    </source>
</evidence>
<evidence type="ECO:0000256" key="1">
    <source>
        <dbReference type="SAM" id="MobiDB-lite"/>
    </source>
</evidence>
<protein>
    <submittedName>
        <fullName evidence="2">Uncharacterized protein</fullName>
    </submittedName>
</protein>
<organism evidence="2 3">
    <name type="scientific">Microbacterium phage OneinaGillian</name>
    <dbReference type="NCBI Taxonomy" id="2301604"/>
    <lineage>
        <taxon>Viruses</taxon>
        <taxon>Duplodnaviria</taxon>
        <taxon>Heunggongvirae</taxon>
        <taxon>Uroviricota</taxon>
        <taxon>Caudoviricetes</taxon>
        <taxon>Gillianvirus</taxon>
        <taxon>Gillianvirus oneinagillian</taxon>
    </lineage>
</organism>
<dbReference type="Proteomes" id="UP000279330">
    <property type="component" value="Segment"/>
</dbReference>
<keyword evidence="3" id="KW-1185">Reference proteome</keyword>
<feature type="region of interest" description="Disordered" evidence="1">
    <location>
        <begin position="1"/>
        <end position="51"/>
    </location>
</feature>
<dbReference type="GeneID" id="55003691"/>
<reference evidence="2 3" key="1">
    <citation type="submission" date="2018-08" db="EMBL/GenBank/DDBJ databases">
        <authorList>
            <person name="Miller G.E."/>
            <person name="Abrahams R."/>
            <person name="Bazan D.C."/>
            <person name="Beglau B.C."/>
            <person name="Blaylock E.C."/>
            <person name="Choi J.D."/>
            <person name="Grewal S.K."/>
            <person name="Hernandez E.V."/>
            <person name="Kim D.J."/>
            <person name="Kim K."/>
            <person name="Lee Y."/>
            <person name="Linde M.K."/>
            <person name="Lopez M.B."/>
            <person name="Pangalila E."/>
            <person name="Parker M.A."/>
            <person name="Specht R.C."/>
            <person name="Teng M.C."/>
            <person name="Toledo B."/>
            <person name="Tran S."/>
            <person name="Yu H."/>
            <person name="Kalaj N."/>
            <person name="Muthiah A.S."/>
            <person name="Dean N.S."/>
            <person name="Diaz A."/>
            <person name="Garlena R.A."/>
            <person name="Russell D.A."/>
            <person name="Pope W.H."/>
            <person name="Jacobs-Sera D."/>
            <person name="Hatfull G.F."/>
        </authorList>
    </citation>
    <scope>NUCLEOTIDE SEQUENCE [LARGE SCALE GENOMIC DNA]</scope>
</reference>
<dbReference type="KEGG" id="vg:55003691"/>
<dbReference type="RefSeq" id="YP_009812622.1">
    <property type="nucleotide sequence ID" value="NC_048068.1"/>
</dbReference>
<name>A0A385UG66_9CAUD</name>
<evidence type="ECO:0000313" key="3">
    <source>
        <dbReference type="Proteomes" id="UP000279330"/>
    </source>
</evidence>
<gene>
    <name evidence="2" type="primary">16</name>
    <name evidence="2" type="ORF">SEA_ONEIAGILLIAN_16</name>
</gene>
<accession>A0A385UG66</accession>
<proteinExistence type="predicted"/>
<dbReference type="EMBL" id="MH727556">
    <property type="protein sequence ID" value="AYB70126.1"/>
    <property type="molecule type" value="Genomic_DNA"/>
</dbReference>
<feature type="compositionally biased region" description="Basic and acidic residues" evidence="1">
    <location>
        <begin position="1"/>
        <end position="34"/>
    </location>
</feature>
<sequence>MSDEANHVDFEKPKTKAEQRAEAGHEPPKREPLKQRIPRLPSLGVDPASVRRPDQRAVACANMRLNGAPFHEIAKALDYADAASAKAAFVSAMAGMNPVEDIETLRQSEAMRVELLLRTSLAMAAADYLVVTEIDPETQEEREIHVPNTDRLRWHEQAGKDIALHAMITGAKAPARVEVSASTQELNQMVHVMLQAQGAQAEIEASVWDVDEIPEEHERTD</sequence>